<name>A0ABS1NBY9_9ACTN</name>
<evidence type="ECO:0000313" key="2">
    <source>
        <dbReference type="EMBL" id="MBL1097462.1"/>
    </source>
</evidence>
<evidence type="ECO:0000313" key="3">
    <source>
        <dbReference type="Proteomes" id="UP000634229"/>
    </source>
</evidence>
<sequence length="306" mass="31588">MGARSRLRGIGDAVTSAAGTVTSAAGTVTSAAAGVGRNVLNRGTAAGRSGMAASGDWVVGVLGALPAPAAPATEEWEFSLGALVCRHPRVPAITARALRPLDSIGALRFGPESVGFDGEDIPWKQVVRLQLHDAFSAMTTDGFDAEIDRVRDLLPPLPGRKWAVTKVVEGLGAVALAALEQSGEQRLDTREVACEIVYGGLLGREKSLRAHLFTTALLAQQPEVAHSLVVTAESMGVPVLPAEPGRMKVEAAERVRALRRRTDAVAAQLGAAAEDEAVDGAGSDDTTGTVDTPAQPETPPQLNAGA</sequence>
<proteinExistence type="predicted"/>
<feature type="region of interest" description="Disordered" evidence="1">
    <location>
        <begin position="269"/>
        <end position="306"/>
    </location>
</feature>
<dbReference type="EMBL" id="JAERRF010000006">
    <property type="protein sequence ID" value="MBL1097462.1"/>
    <property type="molecule type" value="Genomic_DNA"/>
</dbReference>
<dbReference type="RefSeq" id="WP_201874763.1">
    <property type="nucleotide sequence ID" value="NZ_JAERRF010000006.1"/>
</dbReference>
<reference evidence="2 3" key="1">
    <citation type="submission" date="2021-01" db="EMBL/GenBank/DDBJ databases">
        <title>WGS of actinomycetes isolated from Thailand.</title>
        <authorList>
            <person name="Thawai C."/>
        </authorList>
    </citation>
    <scope>NUCLEOTIDE SEQUENCE [LARGE SCALE GENOMIC DNA]</scope>
    <source>
        <strain evidence="2 3">CA1R205</strain>
    </source>
</reference>
<keyword evidence="3" id="KW-1185">Reference proteome</keyword>
<accession>A0ABS1NBY9</accession>
<organism evidence="2 3">
    <name type="scientific">Streptomyces coffeae</name>
    <dbReference type="NCBI Taxonomy" id="621382"/>
    <lineage>
        <taxon>Bacteria</taxon>
        <taxon>Bacillati</taxon>
        <taxon>Actinomycetota</taxon>
        <taxon>Actinomycetes</taxon>
        <taxon>Kitasatosporales</taxon>
        <taxon>Streptomycetaceae</taxon>
        <taxon>Streptomyces</taxon>
    </lineage>
</organism>
<protein>
    <submittedName>
        <fullName evidence="2">Uncharacterized protein</fullName>
    </submittedName>
</protein>
<dbReference type="Proteomes" id="UP000634229">
    <property type="component" value="Unassembled WGS sequence"/>
</dbReference>
<gene>
    <name evidence="2" type="ORF">JK363_12385</name>
</gene>
<evidence type="ECO:0000256" key="1">
    <source>
        <dbReference type="SAM" id="MobiDB-lite"/>
    </source>
</evidence>
<comment type="caution">
    <text evidence="2">The sequence shown here is derived from an EMBL/GenBank/DDBJ whole genome shotgun (WGS) entry which is preliminary data.</text>
</comment>